<evidence type="ECO:0000256" key="12">
    <source>
        <dbReference type="ARBA" id="ARBA00023209"/>
    </source>
</evidence>
<comment type="catalytic activity">
    <reaction evidence="1">
        <text>a CDP-1,2-diacyl-sn-glycerol + L-serine = a 1,2-diacyl-sn-glycero-3-phospho-L-serine + CMP + H(+)</text>
        <dbReference type="Rhea" id="RHEA:16913"/>
        <dbReference type="ChEBI" id="CHEBI:15378"/>
        <dbReference type="ChEBI" id="CHEBI:33384"/>
        <dbReference type="ChEBI" id="CHEBI:57262"/>
        <dbReference type="ChEBI" id="CHEBI:58332"/>
        <dbReference type="ChEBI" id="CHEBI:60377"/>
        <dbReference type="EC" id="2.7.8.8"/>
    </reaction>
</comment>
<feature type="transmembrane region" description="Helical" evidence="16">
    <location>
        <begin position="144"/>
        <end position="162"/>
    </location>
</feature>
<dbReference type="RefSeq" id="WP_034424140.1">
    <property type="nucleotide sequence ID" value="NZ_CP045798.1"/>
</dbReference>
<dbReference type="GO" id="GO:0016020">
    <property type="term" value="C:membrane"/>
    <property type="evidence" value="ECO:0007669"/>
    <property type="project" value="InterPro"/>
</dbReference>
<gene>
    <name evidence="17" type="primary">pssA</name>
    <name evidence="17" type="ORF">BR63_05410</name>
</gene>
<dbReference type="OrthoDB" id="9777147at2"/>
<evidence type="ECO:0000256" key="11">
    <source>
        <dbReference type="ARBA" id="ARBA00023136"/>
    </source>
</evidence>
<dbReference type="AlphaFoldDB" id="A0A7G6E145"/>
<name>A0A7G6E145_THEFR</name>
<keyword evidence="9 16" id="KW-1133">Transmembrane helix</keyword>
<evidence type="ECO:0000256" key="8">
    <source>
        <dbReference type="ARBA" id="ARBA00022692"/>
    </source>
</evidence>
<keyword evidence="6" id="KW-0444">Lipid biosynthesis</keyword>
<proteinExistence type="inferred from homology"/>
<comment type="subcellular location">
    <subcellularLocation>
        <location evidence="2">Endomembrane system</location>
        <topology evidence="2">Multi-pass membrane protein</topology>
    </subcellularLocation>
</comment>
<dbReference type="GO" id="GO:0012505">
    <property type="term" value="C:endomembrane system"/>
    <property type="evidence" value="ECO:0007669"/>
    <property type="project" value="UniProtKB-SubCell"/>
</dbReference>
<keyword evidence="8 16" id="KW-0812">Transmembrane</keyword>
<dbReference type="Proteomes" id="UP000515847">
    <property type="component" value="Chromosome"/>
</dbReference>
<evidence type="ECO:0000256" key="9">
    <source>
        <dbReference type="ARBA" id="ARBA00022989"/>
    </source>
</evidence>
<comment type="similarity">
    <text evidence="3 15">Belongs to the CDP-alcohol phosphatidyltransferase class-I family.</text>
</comment>
<dbReference type="InterPro" id="IPR004533">
    <property type="entry name" value="CDP-diaglyc--ser_O-PTrfase"/>
</dbReference>
<dbReference type="KEGG" id="tfr:BR63_05410"/>
<keyword evidence="12" id="KW-0594">Phospholipid biosynthesis</keyword>
<sequence length="167" mass="18492">MSKRLIPNIVTLANLFFGITSLWLTMESQYKEAAVAILFAMVLDGMDGRLARRLHVTSDFGKELDSLSDLVSFGVAPALLTYGSILNTIGYWGLLIAIIFALCGAIRLARFNVLNIKTHFVGVLITICGPLMAIFVLLSNRLPLEFYVIMSIVLSYLMVSNIKVPKY</sequence>
<evidence type="ECO:0000256" key="6">
    <source>
        <dbReference type="ARBA" id="ARBA00022516"/>
    </source>
</evidence>
<dbReference type="GO" id="GO:0008654">
    <property type="term" value="P:phospholipid biosynthetic process"/>
    <property type="evidence" value="ECO:0007669"/>
    <property type="project" value="UniProtKB-KW"/>
</dbReference>
<evidence type="ECO:0000256" key="16">
    <source>
        <dbReference type="SAM" id="Phobius"/>
    </source>
</evidence>
<feature type="transmembrane region" description="Helical" evidence="16">
    <location>
        <begin position="5"/>
        <end position="24"/>
    </location>
</feature>
<evidence type="ECO:0000256" key="15">
    <source>
        <dbReference type="RuleBase" id="RU003750"/>
    </source>
</evidence>
<evidence type="ECO:0000256" key="5">
    <source>
        <dbReference type="ARBA" id="ARBA00017171"/>
    </source>
</evidence>
<evidence type="ECO:0000256" key="4">
    <source>
        <dbReference type="ARBA" id="ARBA00013174"/>
    </source>
</evidence>
<evidence type="ECO:0000256" key="10">
    <source>
        <dbReference type="ARBA" id="ARBA00023098"/>
    </source>
</evidence>
<evidence type="ECO:0000256" key="2">
    <source>
        <dbReference type="ARBA" id="ARBA00004127"/>
    </source>
</evidence>
<dbReference type="PROSITE" id="PS00379">
    <property type="entry name" value="CDP_ALCOHOL_P_TRANSF"/>
    <property type="match status" value="1"/>
</dbReference>
<evidence type="ECO:0000256" key="3">
    <source>
        <dbReference type="ARBA" id="ARBA00010441"/>
    </source>
</evidence>
<keyword evidence="7 15" id="KW-0808">Transferase</keyword>
<dbReference type="Gene3D" id="1.20.120.1760">
    <property type="match status" value="1"/>
</dbReference>
<accession>A0A7G6E145</accession>
<dbReference type="EC" id="2.7.8.8" evidence="4"/>
<dbReference type="InterPro" id="IPR000462">
    <property type="entry name" value="CDP-OH_P_trans"/>
</dbReference>
<evidence type="ECO:0000256" key="13">
    <source>
        <dbReference type="ARBA" id="ARBA00023264"/>
    </source>
</evidence>
<keyword evidence="11 16" id="KW-0472">Membrane</keyword>
<dbReference type="InterPro" id="IPR050324">
    <property type="entry name" value="CDP-alcohol_PTase-I"/>
</dbReference>
<dbReference type="EMBL" id="CP045798">
    <property type="protein sequence ID" value="QNB45799.1"/>
    <property type="molecule type" value="Genomic_DNA"/>
</dbReference>
<dbReference type="NCBIfam" id="TIGR00473">
    <property type="entry name" value="pssA"/>
    <property type="match status" value="1"/>
</dbReference>
<dbReference type="GO" id="GO:0003882">
    <property type="term" value="F:CDP-diacylglycerol-serine O-phosphatidyltransferase activity"/>
    <property type="evidence" value="ECO:0007669"/>
    <property type="project" value="UniProtKB-EC"/>
</dbReference>
<evidence type="ECO:0000256" key="1">
    <source>
        <dbReference type="ARBA" id="ARBA00000287"/>
    </source>
</evidence>
<evidence type="ECO:0000256" key="14">
    <source>
        <dbReference type="ARBA" id="ARBA00032361"/>
    </source>
</evidence>
<dbReference type="PANTHER" id="PTHR14269">
    <property type="entry name" value="CDP-DIACYLGLYCEROL--GLYCEROL-3-PHOSPHATE 3-PHOSPHATIDYLTRANSFERASE-RELATED"/>
    <property type="match status" value="1"/>
</dbReference>
<feature type="transmembrane region" description="Helical" evidence="16">
    <location>
        <begin position="91"/>
        <end position="108"/>
    </location>
</feature>
<reference evidence="17 18" key="1">
    <citation type="journal article" date="2019" name="Front. Microbiol.">
        <title>Thermoanaerosceptrum fracticalcis gen. nov. sp. nov., a Novel Fumarate-Fermenting Microorganism From a Deep Fractured Carbonate Aquifer of the US Great Basin.</title>
        <authorList>
            <person name="Hamilton-Brehm S.D."/>
            <person name="Stewart L.E."/>
            <person name="Zavarin M."/>
            <person name="Caldwell M."/>
            <person name="Lawson P.A."/>
            <person name="Onstott T.C."/>
            <person name="Grzymski J."/>
            <person name="Neveux I."/>
            <person name="Lollar B.S."/>
            <person name="Russell C.E."/>
            <person name="Moser D.P."/>
        </authorList>
    </citation>
    <scope>NUCLEOTIDE SEQUENCE [LARGE SCALE GENOMIC DNA]</scope>
    <source>
        <strain evidence="17 18">DRI-13</strain>
    </source>
</reference>
<keyword evidence="18" id="KW-1185">Reference proteome</keyword>
<dbReference type="PANTHER" id="PTHR14269:SF61">
    <property type="entry name" value="CDP-DIACYLGLYCEROL--SERINE O-PHOSPHATIDYLTRANSFERASE"/>
    <property type="match status" value="1"/>
</dbReference>
<protein>
    <recommendedName>
        <fullName evidence="5">CDP-diacylglycerol--serine O-phosphatidyltransferase</fullName>
        <ecNumber evidence="4">2.7.8.8</ecNumber>
    </recommendedName>
    <alternativeName>
        <fullName evidence="14">Phosphatidylserine synthase</fullName>
    </alternativeName>
</protein>
<keyword evidence="10" id="KW-0443">Lipid metabolism</keyword>
<keyword evidence="13" id="KW-1208">Phospholipid metabolism</keyword>
<evidence type="ECO:0000313" key="17">
    <source>
        <dbReference type="EMBL" id="QNB45799.1"/>
    </source>
</evidence>
<dbReference type="InterPro" id="IPR048254">
    <property type="entry name" value="CDP_ALCOHOL_P_TRANSF_CS"/>
</dbReference>
<organism evidence="17 18">
    <name type="scientific">Thermanaerosceptrum fracticalcis</name>
    <dbReference type="NCBI Taxonomy" id="1712410"/>
    <lineage>
        <taxon>Bacteria</taxon>
        <taxon>Bacillati</taxon>
        <taxon>Bacillota</taxon>
        <taxon>Clostridia</taxon>
        <taxon>Eubacteriales</taxon>
        <taxon>Peptococcaceae</taxon>
        <taxon>Thermanaerosceptrum</taxon>
    </lineage>
</organism>
<feature type="transmembrane region" description="Helical" evidence="16">
    <location>
        <begin position="120"/>
        <end position="138"/>
    </location>
</feature>
<evidence type="ECO:0000256" key="7">
    <source>
        <dbReference type="ARBA" id="ARBA00022679"/>
    </source>
</evidence>
<dbReference type="Pfam" id="PF01066">
    <property type="entry name" value="CDP-OH_P_transf"/>
    <property type="match status" value="1"/>
</dbReference>
<evidence type="ECO:0000313" key="18">
    <source>
        <dbReference type="Proteomes" id="UP000515847"/>
    </source>
</evidence>
<dbReference type="InterPro" id="IPR043130">
    <property type="entry name" value="CDP-OH_PTrfase_TM_dom"/>
</dbReference>